<gene>
    <name evidence="6" type="ORF">GCM10011489_27430</name>
</gene>
<dbReference type="EMBL" id="BMGC01000021">
    <property type="protein sequence ID" value="GGB38261.1"/>
    <property type="molecule type" value="Genomic_DNA"/>
</dbReference>
<protein>
    <submittedName>
        <fullName evidence="6">LysR family transcriptional regulator</fullName>
    </submittedName>
</protein>
<dbReference type="AlphaFoldDB" id="A0A916TAX8"/>
<dbReference type="PRINTS" id="PR00039">
    <property type="entry name" value="HTHLYSR"/>
</dbReference>
<reference evidence="6" key="1">
    <citation type="journal article" date="2014" name="Int. J. Syst. Evol. Microbiol.">
        <title>Complete genome sequence of Corynebacterium casei LMG S-19264T (=DSM 44701T), isolated from a smear-ripened cheese.</title>
        <authorList>
            <consortium name="US DOE Joint Genome Institute (JGI-PGF)"/>
            <person name="Walter F."/>
            <person name="Albersmeier A."/>
            <person name="Kalinowski J."/>
            <person name="Ruckert C."/>
        </authorList>
    </citation>
    <scope>NUCLEOTIDE SEQUENCE</scope>
    <source>
        <strain evidence="6">CGMCC 1.12827</strain>
    </source>
</reference>
<dbReference type="PANTHER" id="PTHR30419">
    <property type="entry name" value="HTH-TYPE TRANSCRIPTIONAL REGULATOR YBHD"/>
    <property type="match status" value="1"/>
</dbReference>
<dbReference type="InterPro" id="IPR005119">
    <property type="entry name" value="LysR_subst-bd"/>
</dbReference>
<evidence type="ECO:0000256" key="1">
    <source>
        <dbReference type="ARBA" id="ARBA00009437"/>
    </source>
</evidence>
<evidence type="ECO:0000313" key="6">
    <source>
        <dbReference type="EMBL" id="GGB38261.1"/>
    </source>
</evidence>
<evidence type="ECO:0000313" key="7">
    <source>
        <dbReference type="Proteomes" id="UP000621454"/>
    </source>
</evidence>
<dbReference type="PANTHER" id="PTHR30419:SF8">
    <property type="entry name" value="NITROGEN ASSIMILATION TRANSCRIPTIONAL ACTIVATOR-RELATED"/>
    <property type="match status" value="1"/>
</dbReference>
<comment type="similarity">
    <text evidence="1">Belongs to the LysR transcriptional regulatory family.</text>
</comment>
<dbReference type="InterPro" id="IPR036388">
    <property type="entry name" value="WH-like_DNA-bd_sf"/>
</dbReference>
<dbReference type="GO" id="GO:0003677">
    <property type="term" value="F:DNA binding"/>
    <property type="evidence" value="ECO:0007669"/>
    <property type="project" value="UniProtKB-KW"/>
</dbReference>
<organism evidence="6 7">
    <name type="scientific">Gordonia jinhuaensis</name>
    <dbReference type="NCBI Taxonomy" id="1517702"/>
    <lineage>
        <taxon>Bacteria</taxon>
        <taxon>Bacillati</taxon>
        <taxon>Actinomycetota</taxon>
        <taxon>Actinomycetes</taxon>
        <taxon>Mycobacteriales</taxon>
        <taxon>Gordoniaceae</taxon>
        <taxon>Gordonia</taxon>
    </lineage>
</organism>
<dbReference type="InterPro" id="IPR000847">
    <property type="entry name" value="LysR_HTH_N"/>
</dbReference>
<evidence type="ECO:0000259" key="5">
    <source>
        <dbReference type="PROSITE" id="PS50931"/>
    </source>
</evidence>
<dbReference type="Pfam" id="PF03466">
    <property type="entry name" value="LysR_substrate"/>
    <property type="match status" value="1"/>
</dbReference>
<proteinExistence type="inferred from homology"/>
<feature type="domain" description="HTH lysR-type" evidence="5">
    <location>
        <begin position="9"/>
        <end position="66"/>
    </location>
</feature>
<keyword evidence="2" id="KW-0805">Transcription regulation</keyword>
<dbReference type="SUPFAM" id="SSF46785">
    <property type="entry name" value="Winged helix' DNA-binding domain"/>
    <property type="match status" value="1"/>
</dbReference>
<evidence type="ECO:0000256" key="4">
    <source>
        <dbReference type="ARBA" id="ARBA00023163"/>
    </source>
</evidence>
<sequence>MISPLSEQIKLRHISCFVTVARHRHIGRAATELHLTQPAVSKTLSELESIVGVRLLDRGRHGANLTGAGEQFLRGALEVSDTLVRLDETARTLASGATPGATLRIGALPTVATGILPRALATFGSDHPDTVVTVVTDTNAVLSAALAAGDYHCVVGRLPDPSSGGANGLMFELLYAEPLAVVVRAGHELAEHTPLSIRDAAAYPVIVSPESTVPRAHAENLFRAAGIAIPDRRVETLTVSVARALTVNSETVWLIPERTIADDVAAGALVRLPIDTTGSAEPVGILRAARRTPRPDPAEPLVAEFIDVLREQVGTDQTIRR</sequence>
<evidence type="ECO:0000256" key="2">
    <source>
        <dbReference type="ARBA" id="ARBA00023015"/>
    </source>
</evidence>
<reference evidence="6" key="2">
    <citation type="submission" date="2020-09" db="EMBL/GenBank/DDBJ databases">
        <authorList>
            <person name="Sun Q."/>
            <person name="Zhou Y."/>
        </authorList>
    </citation>
    <scope>NUCLEOTIDE SEQUENCE</scope>
    <source>
        <strain evidence="6">CGMCC 1.12827</strain>
    </source>
</reference>
<dbReference type="Gene3D" id="1.10.10.10">
    <property type="entry name" value="Winged helix-like DNA-binding domain superfamily/Winged helix DNA-binding domain"/>
    <property type="match status" value="1"/>
</dbReference>
<evidence type="ECO:0000256" key="3">
    <source>
        <dbReference type="ARBA" id="ARBA00023125"/>
    </source>
</evidence>
<dbReference type="Gene3D" id="3.40.190.10">
    <property type="entry name" value="Periplasmic binding protein-like II"/>
    <property type="match status" value="2"/>
</dbReference>
<accession>A0A916TAX8</accession>
<keyword evidence="4" id="KW-0804">Transcription</keyword>
<keyword evidence="7" id="KW-1185">Reference proteome</keyword>
<dbReference type="RefSeq" id="WP_188587152.1">
    <property type="nucleotide sequence ID" value="NZ_BMGC01000021.1"/>
</dbReference>
<name>A0A916TAX8_9ACTN</name>
<dbReference type="GO" id="GO:0003700">
    <property type="term" value="F:DNA-binding transcription factor activity"/>
    <property type="evidence" value="ECO:0007669"/>
    <property type="project" value="InterPro"/>
</dbReference>
<dbReference type="Pfam" id="PF00126">
    <property type="entry name" value="HTH_1"/>
    <property type="match status" value="1"/>
</dbReference>
<dbReference type="Proteomes" id="UP000621454">
    <property type="component" value="Unassembled WGS sequence"/>
</dbReference>
<dbReference type="GO" id="GO:0005829">
    <property type="term" value="C:cytosol"/>
    <property type="evidence" value="ECO:0007669"/>
    <property type="project" value="TreeGrafter"/>
</dbReference>
<comment type="caution">
    <text evidence="6">The sequence shown here is derived from an EMBL/GenBank/DDBJ whole genome shotgun (WGS) entry which is preliminary data.</text>
</comment>
<dbReference type="FunFam" id="1.10.10.10:FF:000001">
    <property type="entry name" value="LysR family transcriptional regulator"/>
    <property type="match status" value="1"/>
</dbReference>
<keyword evidence="3" id="KW-0238">DNA-binding</keyword>
<dbReference type="InterPro" id="IPR050950">
    <property type="entry name" value="HTH-type_LysR_regulators"/>
</dbReference>
<dbReference type="PROSITE" id="PS50931">
    <property type="entry name" value="HTH_LYSR"/>
    <property type="match status" value="1"/>
</dbReference>
<dbReference type="InterPro" id="IPR036390">
    <property type="entry name" value="WH_DNA-bd_sf"/>
</dbReference>
<dbReference type="SUPFAM" id="SSF53850">
    <property type="entry name" value="Periplasmic binding protein-like II"/>
    <property type="match status" value="1"/>
</dbReference>